<dbReference type="Proteomes" id="UP001597180">
    <property type="component" value="Unassembled WGS sequence"/>
</dbReference>
<evidence type="ECO:0000313" key="2">
    <source>
        <dbReference type="Proteomes" id="UP001597180"/>
    </source>
</evidence>
<organism evidence="1 2">
    <name type="scientific">Paenibacillus vulneris</name>
    <dbReference type="NCBI Taxonomy" id="1133364"/>
    <lineage>
        <taxon>Bacteria</taxon>
        <taxon>Bacillati</taxon>
        <taxon>Bacillota</taxon>
        <taxon>Bacilli</taxon>
        <taxon>Bacillales</taxon>
        <taxon>Paenibacillaceae</taxon>
        <taxon>Paenibacillus</taxon>
    </lineage>
</organism>
<keyword evidence="2" id="KW-1185">Reference proteome</keyword>
<dbReference type="RefSeq" id="WP_079913447.1">
    <property type="nucleotide sequence ID" value="NZ_BAABJG010000012.1"/>
</dbReference>
<reference evidence="2" key="1">
    <citation type="journal article" date="2019" name="Int. J. Syst. Evol. Microbiol.">
        <title>The Global Catalogue of Microorganisms (GCM) 10K type strain sequencing project: providing services to taxonomists for standard genome sequencing and annotation.</title>
        <authorList>
            <consortium name="The Broad Institute Genomics Platform"/>
            <consortium name="The Broad Institute Genome Sequencing Center for Infectious Disease"/>
            <person name="Wu L."/>
            <person name="Ma J."/>
        </authorList>
    </citation>
    <scope>NUCLEOTIDE SEQUENCE [LARGE SCALE GENOMIC DNA]</scope>
    <source>
        <strain evidence="2">CCUG 53270</strain>
    </source>
</reference>
<proteinExistence type="predicted"/>
<sequence length="110" mass="12821">MTKEEVLLLLQQLPEQLREAEADYYDSLSRLEDAKLALHAKECELFSLGLVTGRNEQARDAEIWQHTHELRRVLTKAKVAVDQSRVDYDYLKNKLENTQLIAQLLLQLEN</sequence>
<protein>
    <submittedName>
        <fullName evidence="1">Uncharacterized protein</fullName>
    </submittedName>
</protein>
<dbReference type="EMBL" id="JBHTLU010000006">
    <property type="protein sequence ID" value="MFD1218848.1"/>
    <property type="molecule type" value="Genomic_DNA"/>
</dbReference>
<accession>A0ABW3UDU0</accession>
<comment type="caution">
    <text evidence="1">The sequence shown here is derived from an EMBL/GenBank/DDBJ whole genome shotgun (WGS) entry which is preliminary data.</text>
</comment>
<evidence type="ECO:0000313" key="1">
    <source>
        <dbReference type="EMBL" id="MFD1218848.1"/>
    </source>
</evidence>
<gene>
    <name evidence="1" type="ORF">ACFQ4B_01845</name>
</gene>
<name>A0ABW3UDU0_9BACL</name>